<feature type="compositionally biased region" description="Polar residues" evidence="1">
    <location>
        <begin position="598"/>
        <end position="608"/>
    </location>
</feature>
<reference evidence="4 5" key="1">
    <citation type="submission" date="2024-01" db="EMBL/GenBank/DDBJ databases">
        <title>The complete chloroplast genome sequence of Lithospermum erythrorhizon: insights into the phylogenetic relationship among Boraginaceae species and the maternal lineages of purple gromwells.</title>
        <authorList>
            <person name="Okada T."/>
            <person name="Watanabe K."/>
        </authorList>
    </citation>
    <scope>NUCLEOTIDE SEQUENCE [LARGE SCALE GENOMIC DNA]</scope>
</reference>
<evidence type="ECO:0000259" key="2">
    <source>
        <dbReference type="Pfam" id="PF22600"/>
    </source>
</evidence>
<dbReference type="Gene3D" id="1.10.1410.10">
    <property type="match status" value="1"/>
</dbReference>
<dbReference type="Proteomes" id="UP001454036">
    <property type="component" value="Unassembled WGS sequence"/>
</dbReference>
<feature type="region of interest" description="Disordered" evidence="1">
    <location>
        <begin position="803"/>
        <end position="849"/>
    </location>
</feature>
<name>A0AAV3RUC9_LITER</name>
<dbReference type="FunFam" id="1.10.1410.10:FF:000013">
    <property type="entry name" value="PAP/OAS1 substrate-binding domain superfamily"/>
    <property type="match status" value="1"/>
</dbReference>
<organism evidence="4 5">
    <name type="scientific">Lithospermum erythrorhizon</name>
    <name type="common">Purple gromwell</name>
    <name type="synonym">Lithospermum officinale var. erythrorhizon</name>
    <dbReference type="NCBI Taxonomy" id="34254"/>
    <lineage>
        <taxon>Eukaryota</taxon>
        <taxon>Viridiplantae</taxon>
        <taxon>Streptophyta</taxon>
        <taxon>Embryophyta</taxon>
        <taxon>Tracheophyta</taxon>
        <taxon>Spermatophyta</taxon>
        <taxon>Magnoliopsida</taxon>
        <taxon>eudicotyledons</taxon>
        <taxon>Gunneridae</taxon>
        <taxon>Pentapetalae</taxon>
        <taxon>asterids</taxon>
        <taxon>lamiids</taxon>
        <taxon>Boraginales</taxon>
        <taxon>Boraginaceae</taxon>
        <taxon>Boraginoideae</taxon>
        <taxon>Lithospermeae</taxon>
        <taxon>Lithospermum</taxon>
    </lineage>
</organism>
<feature type="compositionally biased region" description="Polar residues" evidence="1">
    <location>
        <begin position="1212"/>
        <end position="1229"/>
    </location>
</feature>
<feature type="compositionally biased region" description="Basic and acidic residues" evidence="1">
    <location>
        <begin position="1181"/>
        <end position="1206"/>
    </location>
</feature>
<dbReference type="EMBL" id="BAABME010012331">
    <property type="protein sequence ID" value="GAA0184989.1"/>
    <property type="molecule type" value="Genomic_DNA"/>
</dbReference>
<dbReference type="PANTHER" id="PTHR45979:SF30">
    <property type="entry name" value="NUCLEOTIDYLTRANSFERASE"/>
    <property type="match status" value="1"/>
</dbReference>
<proteinExistence type="predicted"/>
<dbReference type="Pfam" id="PF22600">
    <property type="entry name" value="MTPAP-like_central"/>
    <property type="match status" value="1"/>
</dbReference>
<dbReference type="PANTHER" id="PTHR45979">
    <property type="entry name" value="PAP/OAS1 SUBSTRATE-BINDING DOMAIN SUPERFAMILY"/>
    <property type="match status" value="1"/>
</dbReference>
<feature type="compositionally biased region" description="Polar residues" evidence="1">
    <location>
        <begin position="1318"/>
        <end position="1329"/>
    </location>
</feature>
<feature type="region of interest" description="Disordered" evidence="1">
    <location>
        <begin position="1119"/>
        <end position="1231"/>
    </location>
</feature>
<feature type="region of interest" description="Disordered" evidence="1">
    <location>
        <begin position="573"/>
        <end position="608"/>
    </location>
</feature>
<feature type="compositionally biased region" description="Polar residues" evidence="1">
    <location>
        <begin position="430"/>
        <end position="452"/>
    </location>
</feature>
<dbReference type="CDD" id="cd05402">
    <property type="entry name" value="NT_PAP_TUTase"/>
    <property type="match status" value="1"/>
</dbReference>
<dbReference type="InterPro" id="IPR058921">
    <property type="entry name" value="PAP/OAS1-rel"/>
</dbReference>
<gene>
    <name evidence="4" type="ORF">LIER_32277</name>
</gene>
<dbReference type="SUPFAM" id="SSF81301">
    <property type="entry name" value="Nucleotidyltransferase"/>
    <property type="match status" value="1"/>
</dbReference>
<feature type="region of interest" description="Disordered" evidence="1">
    <location>
        <begin position="399"/>
        <end position="452"/>
    </location>
</feature>
<accession>A0AAV3RUC9</accession>
<dbReference type="FunFam" id="3.30.460.10:FF:000046">
    <property type="entry name" value="PAP/OAS1 substrate-binding domain superfamily"/>
    <property type="match status" value="1"/>
</dbReference>
<feature type="domain" description="PAP/OAS1 substrate-binding-related" evidence="3">
    <location>
        <begin position="175"/>
        <end position="367"/>
    </location>
</feature>
<feature type="compositionally biased region" description="Polar residues" evidence="1">
    <location>
        <begin position="547"/>
        <end position="561"/>
    </location>
</feature>
<feature type="compositionally biased region" description="Polar residues" evidence="1">
    <location>
        <begin position="525"/>
        <end position="538"/>
    </location>
</feature>
<dbReference type="Gene3D" id="3.30.460.10">
    <property type="entry name" value="Beta Polymerase, domain 2"/>
    <property type="match status" value="1"/>
</dbReference>
<feature type="compositionally biased region" description="Low complexity" evidence="1">
    <location>
        <begin position="825"/>
        <end position="836"/>
    </location>
</feature>
<feature type="compositionally biased region" description="Polar residues" evidence="1">
    <location>
        <begin position="581"/>
        <end position="591"/>
    </location>
</feature>
<sequence length="1329" mass="146751">MGESEAWPEPIGLLPNGLSPNAGPMVPALDLERWMKAEERTAELIACIQPNPPSEERRTAVADYVQRLIAKCFPCQVFTFGSVPLKTYLPDGDIDLTAFSNNQSLKDSWATQVRDMLEKEEKDENADFSVKDVQYIQAEVKLIKCLVDNIVVDISFNQLGGLCTLCFLEEVDNLISQDHLFKRSVILIKAWCYYESRILGAHHGLISTYALETLVLYIFHVFNNSFAGPLEVLYRFLEFFSNFDWDNFCVSLWGPVPISSLPDVTAESPRKDGGELLLSKLFLDACSSVYAVFPGGQETYGQPFVSKHFNVIDPLRVNNNLGRSVSKGNFYRIRSAFAFSAKRITRLLDCPKENLVSEVNQFFINTWGRHGSGNRPDASGTNLWRLKLSTTHNLLETEDSKSNIIGRNANHSSSDHEAQNDGNRKRFGSSHGNKYSSGSPSQVVEPSHAQSQESLVKIGTLKDQADIEENFNQGVLPNGNLRHLKSDLLSNDAHGRFLFARTHSSPELTDSYGNTASHLKPSRAAENSQVQASFTKVENSNRRKNIGSENGTTYSGRSLNDGSTAVRFAPLTQDLDPVDSDNGSNHHQQSCLDGPNEELSSSTSISGMQQEEQDLVNMMSSANLNGFSGQVPFPYNLASTYLPFPASPLLASMGYSQRNMPAMFPTNGQLANPSFADLKFPHGLVTSHLTPYFPGYAMSSTQEDAAERSNDNYVPMLMNPGDLENDARPTGAFDIGSRNHERLHQDDKFQKKASDVNFVAPSWVSSSGHYFKEQSHATNRYESVLEADNLQFQDDRGGEYYADERSVSSRFSSAAHMDSHRSKTSSESSWDGSSQSMKEKRGNKGVSAESAMTFDKGKLFSGTIPNQTEADELEWNSVKNMATEITSRSSGPQAVTSFPEFHNSYHEASHASSSDLISPVAPMVIGPDSRKRMPDDSRLVPFYPTGPPIPFLTMLPVYNVPRGTGHSDASTNHFARLEAFANSDSEPNLYSQGGPYQSEDLSTSSSLRGMDTVVIQKKPKSDILNGDFASHWQNLQFGRFCQNPRNENGPPIYPSPLMVPPLYLQGGFPLDGSGRPLSANMNIISQLIGYGPRVSAVVPGQSASSGPPNVYQGFVDEVPRQRNGTGTYLPNPKISTRERNSSGIRRGSYNNNRNDNHGGREGNWNVNAKSRVAPSSINRGQAEKLNSRLDRLPSEGRADRAWSSHRHDSHHSYQPQNGPLRSNLSNSGPPNLAYGMYSLPAMRSDRVSPNDPNVPPVVMMYPSHQNSNFGSHQEQLEFGSMVPLGFPGTEQPQPNEGSRLRGSLNGPGLHGRSDHWSSPDQPSSPHHRR</sequence>
<dbReference type="InterPro" id="IPR043519">
    <property type="entry name" value="NT_sf"/>
</dbReference>
<comment type="caution">
    <text evidence="4">The sequence shown here is derived from an EMBL/GenBank/DDBJ whole genome shotgun (WGS) entry which is preliminary data.</text>
</comment>
<evidence type="ECO:0000259" key="3">
    <source>
        <dbReference type="Pfam" id="PF26180"/>
    </source>
</evidence>
<feature type="domain" description="Poly(A) RNA polymerase mitochondrial-like central palm" evidence="2">
    <location>
        <begin position="42"/>
        <end position="162"/>
    </location>
</feature>
<feature type="region of interest" description="Disordered" evidence="1">
    <location>
        <begin position="1281"/>
        <end position="1329"/>
    </location>
</feature>
<feature type="compositionally biased region" description="Polar residues" evidence="1">
    <location>
        <begin position="506"/>
        <end position="517"/>
    </location>
</feature>
<evidence type="ECO:0000313" key="5">
    <source>
        <dbReference type="Proteomes" id="UP001454036"/>
    </source>
</evidence>
<dbReference type="Pfam" id="PF26180">
    <property type="entry name" value="PAP-OAS1"/>
    <property type="match status" value="1"/>
</dbReference>
<protein>
    <recommendedName>
        <fullName evidence="6">Polymerase nucleotidyl transferase domain-containing protein</fullName>
    </recommendedName>
</protein>
<feature type="region of interest" description="Disordered" evidence="1">
    <location>
        <begin position="506"/>
        <end position="561"/>
    </location>
</feature>
<dbReference type="SUPFAM" id="SSF81631">
    <property type="entry name" value="PAP/OAS1 substrate-binding domain"/>
    <property type="match status" value="1"/>
</dbReference>
<dbReference type="InterPro" id="IPR054708">
    <property type="entry name" value="MTPAP-like_central"/>
</dbReference>
<evidence type="ECO:0008006" key="6">
    <source>
        <dbReference type="Google" id="ProtNLM"/>
    </source>
</evidence>
<dbReference type="InterPro" id="IPR058920">
    <property type="entry name" value="PAP-OAS1-bd-rel"/>
</dbReference>
<keyword evidence="5" id="KW-1185">Reference proteome</keyword>
<evidence type="ECO:0000313" key="4">
    <source>
        <dbReference type="EMBL" id="GAA0184989.1"/>
    </source>
</evidence>
<feature type="compositionally biased region" description="Polar residues" evidence="1">
    <location>
        <begin position="1164"/>
        <end position="1179"/>
    </location>
</feature>
<feature type="compositionally biased region" description="Basic and acidic residues" evidence="1">
    <location>
        <begin position="413"/>
        <end position="424"/>
    </location>
</feature>
<feature type="compositionally biased region" description="Polar residues" evidence="1">
    <location>
        <begin position="402"/>
        <end position="412"/>
    </location>
</feature>
<evidence type="ECO:0000256" key="1">
    <source>
        <dbReference type="SAM" id="MobiDB-lite"/>
    </source>
</evidence>